<dbReference type="AlphaFoldDB" id="H9U9U2"/>
<evidence type="ECO:0000313" key="3">
    <source>
        <dbReference type="EMBL" id="AFG34285.1"/>
    </source>
</evidence>
<dbReference type="HOGENOM" id="CLU_752130_0_0_0"/>
<dbReference type="InterPro" id="IPR058592">
    <property type="entry name" value="Gtf3_C"/>
</dbReference>
<keyword evidence="4" id="KW-1185">Reference proteome</keyword>
<dbReference type="KEGG" id="fpe:Ferpe_0130"/>
<feature type="domain" description="Glucosyltransferase 3-like C-terminal" evidence="2">
    <location>
        <begin position="209"/>
        <end position="344"/>
    </location>
</feature>
<dbReference type="eggNOG" id="COG0438">
    <property type="taxonomic scope" value="Bacteria"/>
</dbReference>
<dbReference type="Proteomes" id="UP000007384">
    <property type="component" value="Chromosome"/>
</dbReference>
<gene>
    <name evidence="3" type="ordered locus">Ferpe_0130</name>
</gene>
<dbReference type="RefSeq" id="WP_014450754.1">
    <property type="nucleotide sequence ID" value="NC_017095.1"/>
</dbReference>
<evidence type="ECO:0000259" key="2">
    <source>
        <dbReference type="Pfam" id="PF26337"/>
    </source>
</evidence>
<dbReference type="Pfam" id="PF26337">
    <property type="entry name" value="Gtf3_C"/>
    <property type="match status" value="1"/>
</dbReference>
<dbReference type="PANTHER" id="PTHR46401:SF2">
    <property type="entry name" value="GLYCOSYLTRANSFERASE WBBK-RELATED"/>
    <property type="match status" value="1"/>
</dbReference>
<proteinExistence type="predicted"/>
<dbReference type="PANTHER" id="PTHR46401">
    <property type="entry name" value="GLYCOSYLTRANSFERASE WBBK-RELATED"/>
    <property type="match status" value="1"/>
</dbReference>
<dbReference type="GO" id="GO:0009103">
    <property type="term" value="P:lipopolysaccharide biosynthetic process"/>
    <property type="evidence" value="ECO:0007669"/>
    <property type="project" value="TreeGrafter"/>
</dbReference>
<evidence type="ECO:0000256" key="1">
    <source>
        <dbReference type="ARBA" id="ARBA00022679"/>
    </source>
</evidence>
<organism evidence="3 4">
    <name type="scientific">Fervidobacterium pennivorans (strain DSM 9078 / Ven5)</name>
    <dbReference type="NCBI Taxonomy" id="771875"/>
    <lineage>
        <taxon>Bacteria</taxon>
        <taxon>Thermotogati</taxon>
        <taxon>Thermotogota</taxon>
        <taxon>Thermotogae</taxon>
        <taxon>Thermotogales</taxon>
        <taxon>Fervidobacteriaceae</taxon>
        <taxon>Fervidobacterium</taxon>
    </lineage>
</organism>
<reference evidence="3" key="1">
    <citation type="submission" date="2012-03" db="EMBL/GenBank/DDBJ databases">
        <title>Complete sequence of Fervidobacterium pennivorans DSM 9078.</title>
        <authorList>
            <consortium name="US DOE Joint Genome Institute"/>
            <person name="Lucas S."/>
            <person name="Han J."/>
            <person name="Lapidus A."/>
            <person name="Cheng J.-F."/>
            <person name="Goodwin L."/>
            <person name="Pitluck S."/>
            <person name="Peters L."/>
            <person name="Ovchinnikova G."/>
            <person name="Lu M."/>
            <person name="Detter J.C."/>
            <person name="Han C."/>
            <person name="Tapia R."/>
            <person name="Land M."/>
            <person name="Hauser L."/>
            <person name="Kyrpides N."/>
            <person name="Ivanova N."/>
            <person name="Pagani I."/>
            <person name="Noll K.M."/>
            <person name="Woyke T."/>
        </authorList>
    </citation>
    <scope>NUCLEOTIDE SEQUENCE</scope>
    <source>
        <strain evidence="3">DSM 9078</strain>
    </source>
</reference>
<keyword evidence="1 3" id="KW-0808">Transferase</keyword>
<name>H9U9U2_FERPD</name>
<dbReference type="PATRIC" id="fig|771875.3.peg.135"/>
<dbReference type="OrthoDB" id="9813214at2"/>
<sequence length="362" mass="42266">MKKVLIIGYMHSKYDKRVYRTVQALSKYAKVIYQYVVKEKESEYEEGNVRYVPIEKKSEPTKNILAKLQRRRKFDKQVVDLIKNTDFDVLYMHHFLPSKPIEPFEYAKSIGKRVVYDIHEYHPENFLLTLSGPVGRLKINVVRRLFERQIDLSDKLIFVSPEQMRYSLGERKKDVLVVPNYASIAVCSREKNKEIVFVGKVARALGDEEQAIKKLINEGFIFKIIGMESNVFSNIEHVYTGFLPYDEMMKEISKAAFSLVSFKTIEREDYKNDLWSLPHKFYDSIAAGTPVIVKQSFVSMSKIVEELGIGVVIEPKDVEGSVKKILDAYNNYDKLIENVERHKNKFVWDETKEKEFVEFVLG</sequence>
<accession>H9U9U2</accession>
<dbReference type="Gene3D" id="3.40.50.2000">
    <property type="entry name" value="Glycogen Phosphorylase B"/>
    <property type="match status" value="1"/>
</dbReference>
<protein>
    <submittedName>
        <fullName evidence="3">Glycosyl transferase group 1</fullName>
    </submittedName>
</protein>
<dbReference type="SUPFAM" id="SSF53756">
    <property type="entry name" value="UDP-Glycosyltransferase/glycogen phosphorylase"/>
    <property type="match status" value="1"/>
</dbReference>
<dbReference type="EMBL" id="CP003260">
    <property type="protein sequence ID" value="AFG34285.1"/>
    <property type="molecule type" value="Genomic_DNA"/>
</dbReference>
<dbReference type="GO" id="GO:0016757">
    <property type="term" value="F:glycosyltransferase activity"/>
    <property type="evidence" value="ECO:0007669"/>
    <property type="project" value="TreeGrafter"/>
</dbReference>
<evidence type="ECO:0000313" key="4">
    <source>
        <dbReference type="Proteomes" id="UP000007384"/>
    </source>
</evidence>
<dbReference type="STRING" id="771875.Ferpe_0130"/>